<sequence length="768" mass="85411">MSQEHPQDRGGQDPSGWRTLFERNPLPMWVVCIETQRVLAVNRAALQHYGYSEAEFLAMSLGELHAPPDPSAGPGLPASDGRHHRTSLRHRRRDGTLIDVELISEAVRFAGREASLVVASDLTEQHRTEDRLRQNEALLRIAGSVAHLGAWSLDAATSRLRWSEEVAAIYETPPGWTPDLQTALGYYVERDRARLQQAVMQCLHRGTPYDLETELITAQGKRRHVRVIGLAQRDAGGTIVQVSGAIQDITDRKQAEGELRELADRLVTTLESFTDAFFTLDRDWRFTYINRRAEEVLERPRQALLGRNVWDEFPTAVGSVFQREYERAMAQHQAVNFKEYYAPLGRWLEVHAYPSELGLAVYFRDVSALHEAERTRHVAEAAERASRSKTRFLARLSHEMRTPLNAVLGFAQLLAHQAAKRRDTEQAEQLHHILHAGRHMVALVNDVLDLQQVEEGALKLQLGPVELGHVAAETAELLRPLAEQNNVHLQQHVPAGVMVQADEQRLRQVLLNLVSNAIKYNRHGGSVRLSTEETQEGAIRLVVADTGHGMTEAQMAALFQPFERLGHESSAIEGTGLGLIIARRFLEEMGGTLRLSSVPEQGTQACVELPLVMAVLLRRPAGPAEPPVPPPLSVPVPDAAGGGARLRLLYVEDNPVNALLFEEAMRLQTEVELRVADSAEQGIQLARVWPPDVLALDANLPDLNGFELLAQLRQVPGLEHVPAFMCSADALPDDIRRAREAGFTGYWTKPIDLGEVAADLRRVAAARN</sequence>
<dbReference type="InterPro" id="IPR011006">
    <property type="entry name" value="CheY-like_superfamily"/>
</dbReference>
<dbReference type="Gene3D" id="1.10.287.130">
    <property type="match status" value="1"/>
</dbReference>
<evidence type="ECO:0000313" key="13">
    <source>
        <dbReference type="EMBL" id="AKJ32192.1"/>
    </source>
</evidence>
<dbReference type="Gene3D" id="3.40.50.2300">
    <property type="match status" value="1"/>
</dbReference>
<feature type="region of interest" description="Disordered" evidence="8">
    <location>
        <begin position="65"/>
        <end position="89"/>
    </location>
</feature>
<dbReference type="Gene3D" id="3.30.565.10">
    <property type="entry name" value="Histidine kinase-like ATPase, C-terminal domain"/>
    <property type="match status" value="1"/>
</dbReference>
<dbReference type="SMART" id="SM00091">
    <property type="entry name" value="PAS"/>
    <property type="match status" value="2"/>
</dbReference>
<dbReference type="SMART" id="SM00388">
    <property type="entry name" value="HisKA"/>
    <property type="match status" value="1"/>
</dbReference>
<dbReference type="SMART" id="SM00387">
    <property type="entry name" value="HATPase_c"/>
    <property type="match status" value="1"/>
</dbReference>
<comment type="subcellular location">
    <subcellularLocation>
        <location evidence="2">Cell inner membrane</location>
        <topology evidence="2">Multi-pass membrane protein</topology>
    </subcellularLocation>
</comment>
<evidence type="ECO:0000259" key="11">
    <source>
        <dbReference type="PROSITE" id="PS50112"/>
    </source>
</evidence>
<dbReference type="InterPro" id="IPR036890">
    <property type="entry name" value="HATPase_C_sf"/>
</dbReference>
<keyword evidence="4 7" id="KW-0597">Phosphoprotein</keyword>
<evidence type="ECO:0000256" key="3">
    <source>
        <dbReference type="ARBA" id="ARBA00012438"/>
    </source>
</evidence>
<dbReference type="PROSITE" id="PS50113">
    <property type="entry name" value="PAC"/>
    <property type="match status" value="2"/>
</dbReference>
<dbReference type="STRING" id="413882.AAW51_5501"/>
<dbReference type="Pfam" id="PF00072">
    <property type="entry name" value="Response_reg"/>
    <property type="match status" value="1"/>
</dbReference>
<reference evidence="13 14" key="1">
    <citation type="submission" date="2015-05" db="EMBL/GenBank/DDBJ databases">
        <authorList>
            <person name="Tang B."/>
            <person name="Yu Y."/>
        </authorList>
    </citation>
    <scope>NUCLEOTIDE SEQUENCE [LARGE SCALE GENOMIC DNA]</scope>
    <source>
        <strain evidence="13 14">DSM 7029</strain>
    </source>
</reference>
<feature type="domain" description="Histidine kinase" evidence="9">
    <location>
        <begin position="395"/>
        <end position="613"/>
    </location>
</feature>
<accession>A0A0G3BRY8</accession>
<keyword evidence="5" id="KW-0808">Transferase</keyword>
<dbReference type="InterPro" id="IPR003661">
    <property type="entry name" value="HisK_dim/P_dom"/>
</dbReference>
<dbReference type="GO" id="GO:0005886">
    <property type="term" value="C:plasma membrane"/>
    <property type="evidence" value="ECO:0007669"/>
    <property type="project" value="UniProtKB-SubCell"/>
</dbReference>
<dbReference type="CDD" id="cd00082">
    <property type="entry name" value="HisKA"/>
    <property type="match status" value="1"/>
</dbReference>
<dbReference type="InterPro" id="IPR035965">
    <property type="entry name" value="PAS-like_dom_sf"/>
</dbReference>
<evidence type="ECO:0000256" key="8">
    <source>
        <dbReference type="SAM" id="MobiDB-lite"/>
    </source>
</evidence>
<proteinExistence type="predicted"/>
<dbReference type="Proteomes" id="UP000035352">
    <property type="component" value="Chromosome"/>
</dbReference>
<dbReference type="SUPFAM" id="SSF55785">
    <property type="entry name" value="PYP-like sensor domain (PAS domain)"/>
    <property type="match status" value="3"/>
</dbReference>
<dbReference type="Pfam" id="PF08448">
    <property type="entry name" value="PAS_4"/>
    <property type="match status" value="1"/>
</dbReference>
<comment type="catalytic activity">
    <reaction evidence="1">
        <text>ATP + protein L-histidine = ADP + protein N-phospho-L-histidine.</text>
        <dbReference type="EC" id="2.7.13.3"/>
    </reaction>
</comment>
<organism evidence="13 14">
    <name type="scientific">Caldimonas brevitalea</name>
    <dbReference type="NCBI Taxonomy" id="413882"/>
    <lineage>
        <taxon>Bacteria</taxon>
        <taxon>Pseudomonadati</taxon>
        <taxon>Pseudomonadota</taxon>
        <taxon>Betaproteobacteria</taxon>
        <taxon>Burkholderiales</taxon>
        <taxon>Sphaerotilaceae</taxon>
        <taxon>Caldimonas</taxon>
    </lineage>
</organism>
<dbReference type="PANTHER" id="PTHR43047:SF72">
    <property type="entry name" value="OSMOSENSING HISTIDINE PROTEIN KINASE SLN1"/>
    <property type="match status" value="1"/>
</dbReference>
<evidence type="ECO:0000256" key="4">
    <source>
        <dbReference type="ARBA" id="ARBA00022553"/>
    </source>
</evidence>
<evidence type="ECO:0000313" key="14">
    <source>
        <dbReference type="Proteomes" id="UP000035352"/>
    </source>
</evidence>
<dbReference type="OrthoDB" id="9146564at2"/>
<evidence type="ECO:0000259" key="9">
    <source>
        <dbReference type="PROSITE" id="PS50109"/>
    </source>
</evidence>
<dbReference type="InterPro" id="IPR013655">
    <property type="entry name" value="PAS_fold_3"/>
</dbReference>
<dbReference type="InterPro" id="IPR005467">
    <property type="entry name" value="His_kinase_dom"/>
</dbReference>
<dbReference type="SMART" id="SM00448">
    <property type="entry name" value="REC"/>
    <property type="match status" value="1"/>
</dbReference>
<dbReference type="InterPro" id="IPR036097">
    <property type="entry name" value="HisK_dim/P_sf"/>
</dbReference>
<dbReference type="PROSITE" id="PS50109">
    <property type="entry name" value="HIS_KIN"/>
    <property type="match status" value="1"/>
</dbReference>
<dbReference type="PANTHER" id="PTHR43047">
    <property type="entry name" value="TWO-COMPONENT HISTIDINE PROTEIN KINASE"/>
    <property type="match status" value="1"/>
</dbReference>
<dbReference type="InterPro" id="IPR004358">
    <property type="entry name" value="Sig_transdc_His_kin-like_C"/>
</dbReference>
<keyword evidence="6 13" id="KW-0418">Kinase</keyword>
<dbReference type="GO" id="GO:0000155">
    <property type="term" value="F:phosphorelay sensor kinase activity"/>
    <property type="evidence" value="ECO:0007669"/>
    <property type="project" value="InterPro"/>
</dbReference>
<feature type="domain" description="PAC" evidence="12">
    <location>
        <begin position="209"/>
        <end position="261"/>
    </location>
</feature>
<evidence type="ECO:0000256" key="5">
    <source>
        <dbReference type="ARBA" id="ARBA00022679"/>
    </source>
</evidence>
<name>A0A0G3BRY8_9BURK</name>
<dbReference type="InterPro" id="IPR000014">
    <property type="entry name" value="PAS"/>
</dbReference>
<dbReference type="Pfam" id="PF00512">
    <property type="entry name" value="HisKA"/>
    <property type="match status" value="1"/>
</dbReference>
<dbReference type="PROSITE" id="PS50112">
    <property type="entry name" value="PAS"/>
    <property type="match status" value="1"/>
</dbReference>
<gene>
    <name evidence="13" type="ORF">AAW51_5501</name>
</gene>
<feature type="modified residue" description="4-aspartylphosphate" evidence="7">
    <location>
        <position position="697"/>
    </location>
</feature>
<dbReference type="KEGG" id="pbh:AAW51_5501"/>
<dbReference type="PRINTS" id="PR00344">
    <property type="entry name" value="BCTRLSENSOR"/>
</dbReference>
<evidence type="ECO:0000256" key="2">
    <source>
        <dbReference type="ARBA" id="ARBA00004429"/>
    </source>
</evidence>
<dbReference type="PATRIC" id="fig|413882.6.peg.5751"/>
<evidence type="ECO:0000256" key="6">
    <source>
        <dbReference type="ARBA" id="ARBA00022777"/>
    </source>
</evidence>
<dbReference type="NCBIfam" id="TIGR00229">
    <property type="entry name" value="sensory_box"/>
    <property type="match status" value="2"/>
</dbReference>
<dbReference type="GO" id="GO:0009927">
    <property type="term" value="F:histidine phosphotransfer kinase activity"/>
    <property type="evidence" value="ECO:0007669"/>
    <property type="project" value="TreeGrafter"/>
</dbReference>
<dbReference type="SUPFAM" id="SSF55874">
    <property type="entry name" value="ATPase domain of HSP90 chaperone/DNA topoisomerase II/histidine kinase"/>
    <property type="match status" value="1"/>
</dbReference>
<dbReference type="PROSITE" id="PS50110">
    <property type="entry name" value="RESPONSE_REGULATORY"/>
    <property type="match status" value="1"/>
</dbReference>
<dbReference type="Gene3D" id="3.30.450.20">
    <property type="entry name" value="PAS domain"/>
    <property type="match status" value="3"/>
</dbReference>
<dbReference type="SUPFAM" id="SSF47384">
    <property type="entry name" value="Homodimeric domain of signal transducing histidine kinase"/>
    <property type="match status" value="1"/>
</dbReference>
<dbReference type="InterPro" id="IPR000700">
    <property type="entry name" value="PAS-assoc_C"/>
</dbReference>
<evidence type="ECO:0000259" key="10">
    <source>
        <dbReference type="PROSITE" id="PS50110"/>
    </source>
</evidence>
<dbReference type="FunFam" id="3.30.565.10:FF:000006">
    <property type="entry name" value="Sensor histidine kinase WalK"/>
    <property type="match status" value="1"/>
</dbReference>
<dbReference type="AlphaFoldDB" id="A0A0G3BRY8"/>
<evidence type="ECO:0000256" key="7">
    <source>
        <dbReference type="PROSITE-ProRule" id="PRU00169"/>
    </source>
</evidence>
<feature type="domain" description="PAS" evidence="11">
    <location>
        <begin position="262"/>
        <end position="332"/>
    </location>
</feature>
<dbReference type="Pfam" id="PF02518">
    <property type="entry name" value="HATPase_c"/>
    <property type="match status" value="1"/>
</dbReference>
<evidence type="ECO:0000256" key="1">
    <source>
        <dbReference type="ARBA" id="ARBA00000085"/>
    </source>
</evidence>
<dbReference type="SMART" id="SM00086">
    <property type="entry name" value="PAC"/>
    <property type="match status" value="2"/>
</dbReference>
<evidence type="ECO:0000259" key="12">
    <source>
        <dbReference type="PROSITE" id="PS50113"/>
    </source>
</evidence>
<dbReference type="EMBL" id="CP011371">
    <property type="protein sequence ID" value="AKJ32192.1"/>
    <property type="molecule type" value="Genomic_DNA"/>
</dbReference>
<dbReference type="Pfam" id="PF13426">
    <property type="entry name" value="PAS_9"/>
    <property type="match status" value="1"/>
</dbReference>
<dbReference type="InterPro" id="IPR003594">
    <property type="entry name" value="HATPase_dom"/>
</dbReference>
<dbReference type="InterPro" id="IPR001610">
    <property type="entry name" value="PAC"/>
</dbReference>
<dbReference type="EC" id="2.7.13.3" evidence="3"/>
<dbReference type="CDD" id="cd00130">
    <property type="entry name" value="PAS"/>
    <property type="match status" value="2"/>
</dbReference>
<feature type="domain" description="PAC" evidence="12">
    <location>
        <begin position="84"/>
        <end position="134"/>
    </location>
</feature>
<dbReference type="Gene3D" id="2.10.70.100">
    <property type="match status" value="1"/>
</dbReference>
<dbReference type="InterPro" id="IPR013656">
    <property type="entry name" value="PAS_4"/>
</dbReference>
<protein>
    <recommendedName>
        <fullName evidence="3">histidine kinase</fullName>
        <ecNumber evidence="3">2.7.13.3</ecNumber>
    </recommendedName>
</protein>
<keyword evidence="14" id="KW-1185">Reference proteome</keyword>
<dbReference type="SUPFAM" id="SSF52172">
    <property type="entry name" value="CheY-like"/>
    <property type="match status" value="1"/>
</dbReference>
<feature type="domain" description="Response regulatory" evidence="10">
    <location>
        <begin position="647"/>
        <end position="764"/>
    </location>
</feature>
<dbReference type="InterPro" id="IPR001789">
    <property type="entry name" value="Sig_transdc_resp-reg_receiver"/>
</dbReference>
<dbReference type="RefSeq" id="WP_047197152.1">
    <property type="nucleotide sequence ID" value="NZ_CP011371.1"/>
</dbReference>
<dbReference type="Pfam" id="PF08447">
    <property type="entry name" value="PAS_3"/>
    <property type="match status" value="1"/>
</dbReference>